<name>A0ABY1EBW3_9MICO</name>
<dbReference type="EMBL" id="FOPW01000004">
    <property type="protein sequence ID" value="SFH38878.1"/>
    <property type="molecule type" value="Genomic_DNA"/>
</dbReference>
<gene>
    <name evidence="1" type="ORF">SAMN05216274_104153</name>
</gene>
<dbReference type="Proteomes" id="UP000199681">
    <property type="component" value="Unassembled WGS sequence"/>
</dbReference>
<keyword evidence="2" id="KW-1185">Reference proteome</keyword>
<protein>
    <submittedName>
        <fullName evidence="1">Uncharacterized protein</fullName>
    </submittedName>
</protein>
<organism evidence="1 2">
    <name type="scientific">Cryobacterium levicorallinum</name>
    <dbReference type="NCBI Taxonomy" id="995038"/>
    <lineage>
        <taxon>Bacteria</taxon>
        <taxon>Bacillati</taxon>
        <taxon>Actinomycetota</taxon>
        <taxon>Actinomycetes</taxon>
        <taxon>Micrococcales</taxon>
        <taxon>Microbacteriaceae</taxon>
        <taxon>Cryobacterium</taxon>
    </lineage>
</organism>
<sequence>MFKYTAAGVTQALHPVLLLGAIVGSNGGDIA</sequence>
<accession>A0ABY1EBW3</accession>
<comment type="caution">
    <text evidence="1">The sequence shown here is derived from an EMBL/GenBank/DDBJ whole genome shotgun (WGS) entry which is preliminary data.</text>
</comment>
<evidence type="ECO:0000313" key="2">
    <source>
        <dbReference type="Proteomes" id="UP000199681"/>
    </source>
</evidence>
<reference evidence="1 2" key="1">
    <citation type="submission" date="2016-10" db="EMBL/GenBank/DDBJ databases">
        <authorList>
            <person name="Varghese N."/>
            <person name="Submissions S."/>
        </authorList>
    </citation>
    <scope>NUCLEOTIDE SEQUENCE [LARGE SCALE GENOMIC DNA]</scope>
    <source>
        <strain evidence="1 2">GMCC 1.11211</strain>
    </source>
</reference>
<proteinExistence type="predicted"/>
<evidence type="ECO:0000313" key="1">
    <source>
        <dbReference type="EMBL" id="SFH38878.1"/>
    </source>
</evidence>